<keyword evidence="2" id="KW-1185">Reference proteome</keyword>
<protein>
    <submittedName>
        <fullName evidence="1">Uncharacterized protein</fullName>
    </submittedName>
</protein>
<organism evidence="1 2">
    <name type="scientific">Streptomyces gibsoniae</name>
    <dbReference type="NCBI Taxonomy" id="3075529"/>
    <lineage>
        <taxon>Bacteria</taxon>
        <taxon>Bacillati</taxon>
        <taxon>Actinomycetota</taxon>
        <taxon>Actinomycetes</taxon>
        <taxon>Kitasatosporales</taxon>
        <taxon>Streptomycetaceae</taxon>
        <taxon>Streptomyces</taxon>
    </lineage>
</organism>
<sequence>MLRDFLAGLSAHLEAERLALKTRSELLAGIGGAGLHMVDKIDSRPRHPRARDTADPLHAARAAGVSSLWRLVGN</sequence>
<dbReference type="EMBL" id="JAVREY010000103">
    <property type="protein sequence ID" value="MDT0469327.1"/>
    <property type="molecule type" value="Genomic_DNA"/>
</dbReference>
<reference evidence="2" key="1">
    <citation type="submission" date="2023-07" db="EMBL/GenBank/DDBJ databases">
        <title>30 novel species of actinomycetes from the DSMZ collection.</title>
        <authorList>
            <person name="Nouioui I."/>
        </authorList>
    </citation>
    <scope>NUCLEOTIDE SEQUENCE [LARGE SCALE GENOMIC DNA]</scope>
    <source>
        <strain evidence="2">DSM 41699</strain>
    </source>
</reference>
<dbReference type="RefSeq" id="WP_311700759.1">
    <property type="nucleotide sequence ID" value="NZ_JAVREY010000103.1"/>
</dbReference>
<evidence type="ECO:0000313" key="1">
    <source>
        <dbReference type="EMBL" id="MDT0469327.1"/>
    </source>
</evidence>
<gene>
    <name evidence="1" type="ORF">RM764_41300</name>
</gene>
<accession>A0ABU2U7Y0</accession>
<proteinExistence type="predicted"/>
<evidence type="ECO:0000313" key="2">
    <source>
        <dbReference type="Proteomes" id="UP001183809"/>
    </source>
</evidence>
<name>A0ABU2U7Y0_9ACTN</name>
<comment type="caution">
    <text evidence="1">The sequence shown here is derived from an EMBL/GenBank/DDBJ whole genome shotgun (WGS) entry which is preliminary data.</text>
</comment>
<dbReference type="Proteomes" id="UP001183809">
    <property type="component" value="Unassembled WGS sequence"/>
</dbReference>